<keyword evidence="4 5" id="KW-0472">Membrane</keyword>
<name>A0ABW5ZQP6_9FLAO</name>
<dbReference type="PANTHER" id="PTHR38480:SF1">
    <property type="entry name" value="SLR0254 PROTEIN"/>
    <property type="match status" value="1"/>
</dbReference>
<reference evidence="8" key="1">
    <citation type="journal article" date="2019" name="Int. J. Syst. Evol. Microbiol.">
        <title>The Global Catalogue of Microorganisms (GCM) 10K type strain sequencing project: providing services to taxonomists for standard genome sequencing and annotation.</title>
        <authorList>
            <consortium name="The Broad Institute Genomics Platform"/>
            <consortium name="The Broad Institute Genome Sequencing Center for Infectious Disease"/>
            <person name="Wu L."/>
            <person name="Ma J."/>
        </authorList>
    </citation>
    <scope>NUCLEOTIDE SEQUENCE [LARGE SCALE GENOMIC DNA]</scope>
    <source>
        <strain evidence="8">KCTC 32514</strain>
    </source>
</reference>
<feature type="transmembrane region" description="Helical" evidence="5">
    <location>
        <begin position="117"/>
        <end position="137"/>
    </location>
</feature>
<accession>A0ABW5ZQP6</accession>
<dbReference type="EMBL" id="JBHUOS010000003">
    <property type="protein sequence ID" value="MFD2915330.1"/>
    <property type="molecule type" value="Genomic_DNA"/>
</dbReference>
<evidence type="ECO:0000313" key="8">
    <source>
        <dbReference type="Proteomes" id="UP001597548"/>
    </source>
</evidence>
<feature type="transmembrane region" description="Helical" evidence="5">
    <location>
        <begin position="67"/>
        <end position="86"/>
    </location>
</feature>
<evidence type="ECO:0000256" key="4">
    <source>
        <dbReference type="ARBA" id="ARBA00023136"/>
    </source>
</evidence>
<evidence type="ECO:0000259" key="6">
    <source>
        <dbReference type="Pfam" id="PF06271"/>
    </source>
</evidence>
<dbReference type="InterPro" id="IPR010432">
    <property type="entry name" value="RDD"/>
</dbReference>
<comment type="caution">
    <text evidence="7">The sequence shown here is derived from an EMBL/GenBank/DDBJ whole genome shotgun (WGS) entry which is preliminary data.</text>
</comment>
<organism evidence="7 8">
    <name type="scientific">Psychroserpens luteus</name>
    <dbReference type="NCBI Taxonomy" id="1434066"/>
    <lineage>
        <taxon>Bacteria</taxon>
        <taxon>Pseudomonadati</taxon>
        <taxon>Bacteroidota</taxon>
        <taxon>Flavobacteriia</taxon>
        <taxon>Flavobacteriales</taxon>
        <taxon>Flavobacteriaceae</taxon>
        <taxon>Psychroserpens</taxon>
    </lineage>
</organism>
<comment type="subcellular location">
    <subcellularLocation>
        <location evidence="1">Membrane</location>
        <topology evidence="1">Multi-pass membrane protein</topology>
    </subcellularLocation>
</comment>
<evidence type="ECO:0000256" key="2">
    <source>
        <dbReference type="ARBA" id="ARBA00022692"/>
    </source>
</evidence>
<proteinExistence type="predicted"/>
<keyword evidence="3 5" id="KW-1133">Transmembrane helix</keyword>
<keyword evidence="8" id="KW-1185">Reference proteome</keyword>
<feature type="domain" description="RDD" evidence="6">
    <location>
        <begin position="19"/>
        <end position="151"/>
    </location>
</feature>
<dbReference type="Proteomes" id="UP001597548">
    <property type="component" value="Unassembled WGS sequence"/>
</dbReference>
<feature type="transmembrane region" description="Helical" evidence="5">
    <location>
        <begin position="25"/>
        <end position="47"/>
    </location>
</feature>
<evidence type="ECO:0000256" key="3">
    <source>
        <dbReference type="ARBA" id="ARBA00022989"/>
    </source>
</evidence>
<dbReference type="PANTHER" id="PTHR38480">
    <property type="entry name" value="SLR0254 PROTEIN"/>
    <property type="match status" value="1"/>
</dbReference>
<protein>
    <submittedName>
        <fullName evidence="7">RDD family protein</fullName>
    </submittedName>
</protein>
<evidence type="ECO:0000256" key="5">
    <source>
        <dbReference type="SAM" id="Phobius"/>
    </source>
</evidence>
<gene>
    <name evidence="7" type="ORF">ACFS29_06740</name>
</gene>
<evidence type="ECO:0000256" key="1">
    <source>
        <dbReference type="ARBA" id="ARBA00004141"/>
    </source>
</evidence>
<sequence>MVELQINTTQNVNINFIAASVGERILAYIIDWVIKVAYIVVAFQIVFNLFDWHDAIDDMDVWSQTAIYMSFLLPVMFYSLVLESLLNGQTIGKRIMKIQVVKIDGYQAGIGDYLIRWFFRIVDLNMLSGIIALIAIVTSKKSQRLGDMTAGTSVITLKNNVNISHTILEELEDSYVPTYPNVIKLSDNDARIIKDTFVRAKAARDYETLIKLRTKIVQVVEIKDFNGSDMEFVDTILKDYNYYTQGSFVSKTF</sequence>
<evidence type="ECO:0000313" key="7">
    <source>
        <dbReference type="EMBL" id="MFD2915330.1"/>
    </source>
</evidence>
<keyword evidence="2 5" id="KW-0812">Transmembrane</keyword>
<dbReference type="Pfam" id="PF06271">
    <property type="entry name" value="RDD"/>
    <property type="match status" value="1"/>
</dbReference>
<dbReference type="RefSeq" id="WP_194509958.1">
    <property type="nucleotide sequence ID" value="NZ_JADILU010000013.1"/>
</dbReference>